<keyword evidence="2" id="KW-0862">Zinc</keyword>
<evidence type="ECO:0000313" key="5">
    <source>
        <dbReference type="EMBL" id="RKD76181.1"/>
    </source>
</evidence>
<dbReference type="Proteomes" id="UP000285120">
    <property type="component" value="Unassembled WGS sequence"/>
</dbReference>
<dbReference type="InterPro" id="IPR050129">
    <property type="entry name" value="Zn_alcohol_dh"/>
</dbReference>
<dbReference type="SUPFAM" id="SSF51735">
    <property type="entry name" value="NAD(P)-binding Rossmann-fold domains"/>
    <property type="match status" value="1"/>
</dbReference>
<evidence type="ECO:0000259" key="4">
    <source>
        <dbReference type="SMART" id="SM00829"/>
    </source>
</evidence>
<dbReference type="InterPro" id="IPR013149">
    <property type="entry name" value="ADH-like_C"/>
</dbReference>
<evidence type="ECO:0000313" key="6">
    <source>
        <dbReference type="Proteomes" id="UP000285120"/>
    </source>
</evidence>
<accession>A0A419V7W8</accession>
<comment type="caution">
    <text evidence="5">The sequence shown here is derived from an EMBL/GenBank/DDBJ whole genome shotgun (WGS) entry which is preliminary data.</text>
</comment>
<evidence type="ECO:0000256" key="3">
    <source>
        <dbReference type="ARBA" id="ARBA00023002"/>
    </source>
</evidence>
<dbReference type="PANTHER" id="PTHR43401">
    <property type="entry name" value="L-THREONINE 3-DEHYDROGENASE"/>
    <property type="match status" value="1"/>
</dbReference>
<keyword evidence="3" id="KW-0560">Oxidoreductase</keyword>
<dbReference type="OrthoDB" id="9770238at2"/>
<sequence length="350" mass="37528">MMMNAVYLTDKETLAYRQTEAPRPGPHELLLKVGAVGICGSDLRIFKNGDKRVQFPRITGHEIAGEIAAAGSETTLWKKGDIVTLGAHIPCGTCRYCLQDLGHHCRYGESIGYQTDGGFAEYMLLPRAFVERGSIQRVAAGVSFSEASLSEPFACVLSGLKKVNAAAGQTVVVYGAGAIGCMYIAALKKIGAEKVIAVQRSAPRRQFALDFGADLCLDPASENVEQRIMEETNGYGCDTVIVTAPSSAVQQEALTIVKTLGNVLFFAGLPKGTAGELNTNLILYKELNVCGTHGASRACHFEAVQWINERRLPFAQLITHTFPLSETESGFQAALGKDGLKCVITPHGEG</sequence>
<evidence type="ECO:0000256" key="2">
    <source>
        <dbReference type="ARBA" id="ARBA00022833"/>
    </source>
</evidence>
<gene>
    <name evidence="5" type="ORF">ATL39_0394</name>
</gene>
<dbReference type="InterPro" id="IPR036291">
    <property type="entry name" value="NAD(P)-bd_dom_sf"/>
</dbReference>
<dbReference type="Pfam" id="PF08240">
    <property type="entry name" value="ADH_N"/>
    <property type="match status" value="1"/>
</dbReference>
<dbReference type="Pfam" id="PF00107">
    <property type="entry name" value="ADH_zinc_N"/>
    <property type="match status" value="1"/>
</dbReference>
<dbReference type="Gene3D" id="3.90.180.10">
    <property type="entry name" value="Medium-chain alcohol dehydrogenases, catalytic domain"/>
    <property type="match status" value="1"/>
</dbReference>
<organism evidence="5 6">
    <name type="scientific">Sinobaca qinghaiensis</name>
    <dbReference type="NCBI Taxonomy" id="342944"/>
    <lineage>
        <taxon>Bacteria</taxon>
        <taxon>Bacillati</taxon>
        <taxon>Bacillota</taxon>
        <taxon>Bacilli</taxon>
        <taxon>Bacillales</taxon>
        <taxon>Sporolactobacillaceae</taxon>
        <taxon>Sinobaca</taxon>
    </lineage>
</organism>
<evidence type="ECO:0000256" key="1">
    <source>
        <dbReference type="ARBA" id="ARBA00022723"/>
    </source>
</evidence>
<keyword evidence="6" id="KW-1185">Reference proteome</keyword>
<reference evidence="5 6" key="1">
    <citation type="submission" date="2018-09" db="EMBL/GenBank/DDBJ databases">
        <title>Genomic Encyclopedia of Archaeal and Bacterial Type Strains, Phase II (KMG-II): from individual species to whole genera.</title>
        <authorList>
            <person name="Goeker M."/>
        </authorList>
    </citation>
    <scope>NUCLEOTIDE SEQUENCE [LARGE SCALE GENOMIC DNA]</scope>
    <source>
        <strain evidence="5 6">DSM 17008</strain>
    </source>
</reference>
<dbReference type="PANTHER" id="PTHR43401:SF2">
    <property type="entry name" value="L-THREONINE 3-DEHYDROGENASE"/>
    <property type="match status" value="1"/>
</dbReference>
<proteinExistence type="predicted"/>
<dbReference type="SMART" id="SM00829">
    <property type="entry name" value="PKS_ER"/>
    <property type="match status" value="1"/>
</dbReference>
<dbReference type="AlphaFoldDB" id="A0A419V7W8"/>
<feature type="domain" description="Enoyl reductase (ER)" evidence="4">
    <location>
        <begin position="9"/>
        <end position="344"/>
    </location>
</feature>
<dbReference type="GO" id="GO:0016491">
    <property type="term" value="F:oxidoreductase activity"/>
    <property type="evidence" value="ECO:0007669"/>
    <property type="project" value="UniProtKB-KW"/>
</dbReference>
<dbReference type="EMBL" id="RAPK01000006">
    <property type="protein sequence ID" value="RKD76181.1"/>
    <property type="molecule type" value="Genomic_DNA"/>
</dbReference>
<dbReference type="InterPro" id="IPR013154">
    <property type="entry name" value="ADH-like_N"/>
</dbReference>
<keyword evidence="1" id="KW-0479">Metal-binding</keyword>
<name>A0A419V7W8_9BACL</name>
<protein>
    <submittedName>
        <fullName evidence="5">L-iditol 2-dehydrogenase</fullName>
    </submittedName>
</protein>
<dbReference type="RefSeq" id="WP_120191596.1">
    <property type="nucleotide sequence ID" value="NZ_RAPK01000006.1"/>
</dbReference>
<dbReference type="SUPFAM" id="SSF50129">
    <property type="entry name" value="GroES-like"/>
    <property type="match status" value="1"/>
</dbReference>
<dbReference type="InterPro" id="IPR020843">
    <property type="entry name" value="ER"/>
</dbReference>
<dbReference type="InterPro" id="IPR011032">
    <property type="entry name" value="GroES-like_sf"/>
</dbReference>
<dbReference type="GO" id="GO:0046872">
    <property type="term" value="F:metal ion binding"/>
    <property type="evidence" value="ECO:0007669"/>
    <property type="project" value="UniProtKB-KW"/>
</dbReference>
<dbReference type="Gene3D" id="3.40.50.720">
    <property type="entry name" value="NAD(P)-binding Rossmann-like Domain"/>
    <property type="match status" value="1"/>
</dbReference>